<dbReference type="GO" id="GO:0042834">
    <property type="term" value="F:peptidoglycan binding"/>
    <property type="evidence" value="ECO:0007669"/>
    <property type="project" value="InterPro"/>
</dbReference>
<dbReference type="Pfam" id="PF05036">
    <property type="entry name" value="SPOR"/>
    <property type="match status" value="1"/>
</dbReference>
<keyword evidence="2" id="KW-0732">Signal</keyword>
<feature type="region of interest" description="Disordered" evidence="1">
    <location>
        <begin position="193"/>
        <end position="274"/>
    </location>
</feature>
<evidence type="ECO:0000313" key="4">
    <source>
        <dbReference type="EMBL" id="RMC34895.1"/>
    </source>
</evidence>
<organism evidence="4 5">
    <name type="scientific">Paracoccus alkanivorans</name>
    <dbReference type="NCBI Taxonomy" id="2116655"/>
    <lineage>
        <taxon>Bacteria</taxon>
        <taxon>Pseudomonadati</taxon>
        <taxon>Pseudomonadota</taxon>
        <taxon>Alphaproteobacteria</taxon>
        <taxon>Rhodobacterales</taxon>
        <taxon>Paracoccaceae</taxon>
        <taxon>Paracoccus</taxon>
    </lineage>
</organism>
<accession>A0A3M0MC65</accession>
<evidence type="ECO:0000256" key="1">
    <source>
        <dbReference type="SAM" id="MobiDB-lite"/>
    </source>
</evidence>
<dbReference type="InterPro" id="IPR007730">
    <property type="entry name" value="SPOR-like_dom"/>
</dbReference>
<keyword evidence="5" id="KW-1185">Reference proteome</keyword>
<name>A0A3M0MC65_9RHOB</name>
<evidence type="ECO:0000256" key="2">
    <source>
        <dbReference type="SAM" id="SignalP"/>
    </source>
</evidence>
<dbReference type="AlphaFoldDB" id="A0A3M0MC65"/>
<feature type="domain" description="SPOR" evidence="3">
    <location>
        <begin position="276"/>
        <end position="353"/>
    </location>
</feature>
<protein>
    <submittedName>
        <fullName evidence="4">SPOR domain-containing protein</fullName>
    </submittedName>
</protein>
<feature type="chain" id="PRO_5018278395" evidence="2">
    <location>
        <begin position="20"/>
        <end position="353"/>
    </location>
</feature>
<feature type="compositionally biased region" description="Basic and acidic residues" evidence="1">
    <location>
        <begin position="198"/>
        <end position="222"/>
    </location>
</feature>
<dbReference type="SUPFAM" id="SSF110997">
    <property type="entry name" value="Sporulation related repeat"/>
    <property type="match status" value="1"/>
</dbReference>
<dbReference type="RefSeq" id="WP_122112671.1">
    <property type="nucleotide sequence ID" value="NZ_QOKZ01000004.1"/>
</dbReference>
<dbReference type="OrthoDB" id="7843142at2"/>
<evidence type="ECO:0000259" key="3">
    <source>
        <dbReference type="PROSITE" id="PS51724"/>
    </source>
</evidence>
<dbReference type="InterPro" id="IPR036680">
    <property type="entry name" value="SPOR-like_sf"/>
</dbReference>
<feature type="signal peptide" evidence="2">
    <location>
        <begin position="1"/>
        <end position="19"/>
    </location>
</feature>
<dbReference type="Proteomes" id="UP000273516">
    <property type="component" value="Unassembled WGS sequence"/>
</dbReference>
<sequence length="353" mass="37895">MQKIWSLLCLVMLTGAVQAAPSPLPPDDFAGDQYIDEGGCVFNRDGDNWKPRLDKRGRMVCGFPPSLSARRTDPDTVSVLPPLNPPEAPDPEKILLEELAAGLRQGEFLADPRMAEKREEPVTPRSDGGLGAEIAALAQQKQTVQAIMMGAPSNSALCALLGYQPAADSGPILGRDVTQGMCPGMRANLPGKRIIVGRRAEDDKIARQGEQSRDPHGRETDRTASANAGATVDAAARPKMRTDKTASQADQPARSGGHMPTGIKHAKDHPGPEPELIPATARYVQVGRFPDDASADGTIRKLAQMGYPVARGYDGEDEPRRRVILAGPFSDRRSLVAALNMLRDNGYARAVAR</sequence>
<reference evidence="4 5" key="1">
    <citation type="submission" date="2018-07" db="EMBL/GenBank/DDBJ databases">
        <authorList>
            <person name="Zhang Y."/>
            <person name="Wang L."/>
            <person name="Ma S."/>
        </authorList>
    </citation>
    <scope>NUCLEOTIDE SEQUENCE [LARGE SCALE GENOMIC DNA]</scope>
    <source>
        <strain evidence="4 5">4-2</strain>
    </source>
</reference>
<dbReference type="PROSITE" id="PS51724">
    <property type="entry name" value="SPOR"/>
    <property type="match status" value="1"/>
</dbReference>
<gene>
    <name evidence="4" type="ORF">C9E81_12450</name>
</gene>
<evidence type="ECO:0000313" key="5">
    <source>
        <dbReference type="Proteomes" id="UP000273516"/>
    </source>
</evidence>
<comment type="caution">
    <text evidence="4">The sequence shown here is derived from an EMBL/GenBank/DDBJ whole genome shotgun (WGS) entry which is preliminary data.</text>
</comment>
<proteinExistence type="predicted"/>
<dbReference type="EMBL" id="QOKZ01000004">
    <property type="protein sequence ID" value="RMC34895.1"/>
    <property type="molecule type" value="Genomic_DNA"/>
</dbReference>
<dbReference type="Gene3D" id="3.30.70.1070">
    <property type="entry name" value="Sporulation related repeat"/>
    <property type="match status" value="1"/>
</dbReference>